<reference evidence="3" key="1">
    <citation type="journal article" date="2023" name="Int. J. Syst. Evol. Microbiol.">
        <title>Mesoterricola silvestris gen. nov., sp. nov., Mesoterricola sediminis sp. nov., Geothrix oryzae sp. nov., Geothrix edaphica sp. nov., Geothrix rubra sp. nov., and Geothrix limicola sp. nov., six novel members of Acidobacteriota isolated from soils.</title>
        <authorList>
            <person name="Itoh H."/>
            <person name="Sugisawa Y."/>
            <person name="Mise K."/>
            <person name="Xu Z."/>
            <person name="Kuniyasu M."/>
            <person name="Ushijima N."/>
            <person name="Kawano K."/>
            <person name="Kobayashi E."/>
            <person name="Shiratori Y."/>
            <person name="Masuda Y."/>
            <person name="Senoo K."/>
        </authorList>
    </citation>
    <scope>NUCLEOTIDE SEQUENCE</scope>
    <source>
        <strain evidence="3">W786</strain>
    </source>
</reference>
<name>A0AA48KCF9_9BACT</name>
<accession>A0AA48KCF9</accession>
<organism evidence="3 4">
    <name type="scientific">Mesoterricola sediminis</name>
    <dbReference type="NCBI Taxonomy" id="2927980"/>
    <lineage>
        <taxon>Bacteria</taxon>
        <taxon>Pseudomonadati</taxon>
        <taxon>Acidobacteriota</taxon>
        <taxon>Holophagae</taxon>
        <taxon>Holophagales</taxon>
        <taxon>Holophagaceae</taxon>
        <taxon>Mesoterricola</taxon>
    </lineage>
</organism>
<dbReference type="RefSeq" id="WP_243330223.1">
    <property type="nucleotide sequence ID" value="NZ_AP027081.1"/>
</dbReference>
<evidence type="ECO:0008006" key="5">
    <source>
        <dbReference type="Google" id="ProtNLM"/>
    </source>
</evidence>
<feature type="region of interest" description="Disordered" evidence="1">
    <location>
        <begin position="81"/>
        <end position="100"/>
    </location>
</feature>
<evidence type="ECO:0000256" key="2">
    <source>
        <dbReference type="SAM" id="SignalP"/>
    </source>
</evidence>
<protein>
    <recommendedName>
        <fullName evidence="5">PepSY domain-containing protein</fullName>
    </recommendedName>
</protein>
<keyword evidence="4" id="KW-1185">Reference proteome</keyword>
<evidence type="ECO:0000313" key="4">
    <source>
        <dbReference type="Proteomes" id="UP001228113"/>
    </source>
</evidence>
<dbReference type="KEGG" id="msea:METESE_02650"/>
<keyword evidence="2" id="KW-0732">Signal</keyword>
<gene>
    <name evidence="3" type="ORF">METESE_02650</name>
</gene>
<dbReference type="AlphaFoldDB" id="A0AA48KCF9"/>
<proteinExistence type="predicted"/>
<dbReference type="Proteomes" id="UP001228113">
    <property type="component" value="Chromosome"/>
</dbReference>
<feature type="signal peptide" evidence="2">
    <location>
        <begin position="1"/>
        <end position="22"/>
    </location>
</feature>
<evidence type="ECO:0000313" key="3">
    <source>
        <dbReference type="EMBL" id="BDU75307.1"/>
    </source>
</evidence>
<evidence type="ECO:0000256" key="1">
    <source>
        <dbReference type="SAM" id="MobiDB-lite"/>
    </source>
</evidence>
<dbReference type="EMBL" id="AP027081">
    <property type="protein sequence ID" value="BDU75307.1"/>
    <property type="molecule type" value="Genomic_DNA"/>
</dbReference>
<feature type="chain" id="PRO_5041260692" description="PepSY domain-containing protein" evidence="2">
    <location>
        <begin position="23"/>
        <end position="100"/>
    </location>
</feature>
<sequence>MIRPALLLALAASLGAAVPTRARPVRTASEARAIAEKETGGIAVSARRVPLNGATCGWQVDLEVPGEDRGWRCIVDADTRSVHTRTRIPPPGSTKKRKQS</sequence>